<name>A0A8K0C925_IGNLU</name>
<keyword evidence="3" id="KW-1185">Reference proteome</keyword>
<organism evidence="2 3">
    <name type="scientific">Ignelater luminosus</name>
    <name type="common">Cucubano</name>
    <name type="synonym">Pyrophorus luminosus</name>
    <dbReference type="NCBI Taxonomy" id="2038154"/>
    <lineage>
        <taxon>Eukaryota</taxon>
        <taxon>Metazoa</taxon>
        <taxon>Ecdysozoa</taxon>
        <taxon>Arthropoda</taxon>
        <taxon>Hexapoda</taxon>
        <taxon>Insecta</taxon>
        <taxon>Pterygota</taxon>
        <taxon>Neoptera</taxon>
        <taxon>Endopterygota</taxon>
        <taxon>Coleoptera</taxon>
        <taxon>Polyphaga</taxon>
        <taxon>Elateriformia</taxon>
        <taxon>Elateroidea</taxon>
        <taxon>Elateridae</taxon>
        <taxon>Agrypninae</taxon>
        <taxon>Pyrophorini</taxon>
        <taxon>Ignelater</taxon>
    </lineage>
</organism>
<feature type="signal peptide" evidence="1">
    <location>
        <begin position="1"/>
        <end position="17"/>
    </location>
</feature>
<evidence type="ECO:0000256" key="1">
    <source>
        <dbReference type="SAM" id="SignalP"/>
    </source>
</evidence>
<comment type="caution">
    <text evidence="2">The sequence shown here is derived from an EMBL/GenBank/DDBJ whole genome shotgun (WGS) entry which is preliminary data.</text>
</comment>
<evidence type="ECO:0000313" key="2">
    <source>
        <dbReference type="EMBL" id="KAF2883220.1"/>
    </source>
</evidence>
<sequence>MFKLVAVFAIVIAAANAGIIGHAAPAAYAVAPVAAHATSYQNSNSISVNPVPIAVAHAAPVAAAVAPVAAVAHAVPAIGVAAALPAVGFAHGGLLGHGGLYH</sequence>
<dbReference type="AlphaFoldDB" id="A0A8K0C925"/>
<accession>A0A8K0C925</accession>
<gene>
    <name evidence="2" type="ORF">ILUMI_22947</name>
</gene>
<evidence type="ECO:0000313" key="3">
    <source>
        <dbReference type="Proteomes" id="UP000801492"/>
    </source>
</evidence>
<feature type="chain" id="PRO_5035422968" evidence="1">
    <location>
        <begin position="18"/>
        <end position="102"/>
    </location>
</feature>
<reference evidence="2" key="1">
    <citation type="submission" date="2019-08" db="EMBL/GenBank/DDBJ databases">
        <title>The genome of the North American firefly Photinus pyralis.</title>
        <authorList>
            <consortium name="Photinus pyralis genome working group"/>
            <person name="Fallon T.R."/>
            <person name="Sander Lower S.E."/>
            <person name="Weng J.-K."/>
        </authorList>
    </citation>
    <scope>NUCLEOTIDE SEQUENCE</scope>
    <source>
        <strain evidence="2">TRF0915ILg1</strain>
        <tissue evidence="2">Whole body</tissue>
    </source>
</reference>
<keyword evidence="1" id="KW-0732">Signal</keyword>
<dbReference type="EMBL" id="VTPC01090542">
    <property type="protein sequence ID" value="KAF2883220.1"/>
    <property type="molecule type" value="Genomic_DNA"/>
</dbReference>
<proteinExistence type="predicted"/>
<protein>
    <submittedName>
        <fullName evidence="2">Uncharacterized protein</fullName>
    </submittedName>
</protein>
<dbReference type="Proteomes" id="UP000801492">
    <property type="component" value="Unassembled WGS sequence"/>
</dbReference>